<evidence type="ECO:0000256" key="6">
    <source>
        <dbReference type="PIRSR" id="PIRSR000524-50"/>
    </source>
</evidence>
<evidence type="ECO:0000256" key="2">
    <source>
        <dbReference type="ARBA" id="ARBA00022576"/>
    </source>
</evidence>
<dbReference type="AlphaFoldDB" id="A0A6S6S7K3"/>
<dbReference type="InterPro" id="IPR015422">
    <property type="entry name" value="PyrdxlP-dep_Trfase_small"/>
</dbReference>
<comment type="cofactor">
    <cofactor evidence="1 6 8">
        <name>pyridoxal 5'-phosphate</name>
        <dbReference type="ChEBI" id="CHEBI:597326"/>
    </cofactor>
</comment>
<feature type="domain" description="Aminotransferase class V" evidence="9">
    <location>
        <begin position="21"/>
        <end position="312"/>
    </location>
</feature>
<feature type="binding site" evidence="5">
    <location>
        <position position="321"/>
    </location>
    <ligand>
        <name>substrate</name>
    </ligand>
</feature>
<evidence type="ECO:0000256" key="1">
    <source>
        <dbReference type="ARBA" id="ARBA00001933"/>
    </source>
</evidence>
<dbReference type="SUPFAM" id="SSF53383">
    <property type="entry name" value="PLP-dependent transferases"/>
    <property type="match status" value="1"/>
</dbReference>
<dbReference type="InterPro" id="IPR015424">
    <property type="entry name" value="PyrdxlP-dep_Trfase"/>
</dbReference>
<dbReference type="Pfam" id="PF00266">
    <property type="entry name" value="Aminotran_5"/>
    <property type="match status" value="1"/>
</dbReference>
<sequence>MLLFTPGPTPTKEAIRNEMAKPSIHHRTPEFSLIFNETRDLLKELFDMPEVLILSCSGTGALEASVTTFAKKKALIINSGKFGERFSKIAKSFNIEYDELKYDWNTPVDIDDVKSMIVKNDYDSVFVQVCESSGGVRHPVEKLASTIKNINSDIYVVADAITAIGVEKIDVTNIDVLISGSQKALALPPGVALLGLSNYALKNLDTLATGFYFNLATELKKQKQNTTAWTPAISIIIGLRAVLKEFKEIGFENIYEKTKKISYATKSAIKTIGFELYPKKSAVCMTSVKSPRASDIISQLKVKYEVALAGGQDHLKGEIFRINHMGDVNIHEAVWVVNAIELTLDDMNIRPFNGEANKVFNEIYFA</sequence>
<evidence type="ECO:0000256" key="8">
    <source>
        <dbReference type="RuleBase" id="RU004504"/>
    </source>
</evidence>
<comment type="similarity">
    <text evidence="7">Belongs to the class-V pyridoxal-phosphate-dependent aminotransferase family.</text>
</comment>
<reference evidence="10" key="1">
    <citation type="submission" date="2020-01" db="EMBL/GenBank/DDBJ databases">
        <authorList>
            <person name="Meier V. D."/>
            <person name="Meier V D."/>
        </authorList>
    </citation>
    <scope>NUCLEOTIDE SEQUENCE</scope>
    <source>
        <strain evidence="10">HLG_WM_MAG_12</strain>
    </source>
</reference>
<dbReference type="PIRSF" id="PIRSF000524">
    <property type="entry name" value="SPT"/>
    <property type="match status" value="1"/>
</dbReference>
<keyword evidence="2 10" id="KW-0032">Aminotransferase</keyword>
<dbReference type="InterPro" id="IPR024169">
    <property type="entry name" value="SP_NH2Trfase/AEP_transaminase"/>
</dbReference>
<evidence type="ECO:0000256" key="4">
    <source>
        <dbReference type="ARBA" id="ARBA00022898"/>
    </source>
</evidence>
<dbReference type="Gene3D" id="3.40.640.10">
    <property type="entry name" value="Type I PLP-dependent aspartate aminotransferase-like (Major domain)"/>
    <property type="match status" value="1"/>
</dbReference>
<dbReference type="PANTHER" id="PTHR42778:SF1">
    <property type="entry name" value="2-AMINOETHYLPHOSPHONATE--PYRUVATE TRANSAMINASE"/>
    <property type="match status" value="1"/>
</dbReference>
<evidence type="ECO:0000256" key="5">
    <source>
        <dbReference type="PIRSR" id="PIRSR000524-1"/>
    </source>
</evidence>
<accession>A0A6S6S7K3</accession>
<dbReference type="PROSITE" id="PS00595">
    <property type="entry name" value="AA_TRANSFER_CLASS_5"/>
    <property type="match status" value="1"/>
</dbReference>
<evidence type="ECO:0000259" key="9">
    <source>
        <dbReference type="Pfam" id="PF00266"/>
    </source>
</evidence>
<dbReference type="InterPro" id="IPR015421">
    <property type="entry name" value="PyrdxlP-dep_Trfase_major"/>
</dbReference>
<evidence type="ECO:0000256" key="3">
    <source>
        <dbReference type="ARBA" id="ARBA00022679"/>
    </source>
</evidence>
<gene>
    <name evidence="10" type="ORF">HELGO_WM10683</name>
</gene>
<feature type="modified residue" description="N6-(pyridoxal phosphate)lysine" evidence="6">
    <location>
        <position position="183"/>
    </location>
</feature>
<name>A0A6S6S7K3_9BACT</name>
<dbReference type="InterPro" id="IPR020578">
    <property type="entry name" value="Aminotrans_V_PyrdxlP_BS"/>
</dbReference>
<keyword evidence="4 6" id="KW-0663">Pyridoxal phosphate</keyword>
<protein>
    <submittedName>
        <fullName evidence="10">Aminotransferase</fullName>
    </submittedName>
</protein>
<keyword evidence="3 10" id="KW-0808">Transferase</keyword>
<evidence type="ECO:0000256" key="7">
    <source>
        <dbReference type="RuleBase" id="RU004075"/>
    </source>
</evidence>
<proteinExistence type="inferred from homology"/>
<organism evidence="10">
    <name type="scientific">uncultured Campylobacterales bacterium</name>
    <dbReference type="NCBI Taxonomy" id="352960"/>
    <lineage>
        <taxon>Bacteria</taxon>
        <taxon>Pseudomonadati</taxon>
        <taxon>Campylobacterota</taxon>
        <taxon>Epsilonproteobacteria</taxon>
        <taxon>Campylobacterales</taxon>
        <taxon>environmental samples</taxon>
    </lineage>
</organism>
<evidence type="ECO:0000313" key="10">
    <source>
        <dbReference type="EMBL" id="CAA6800428.1"/>
    </source>
</evidence>
<dbReference type="Gene3D" id="3.90.1150.10">
    <property type="entry name" value="Aspartate Aminotransferase, domain 1"/>
    <property type="match status" value="1"/>
</dbReference>
<dbReference type="GO" id="GO:0008483">
    <property type="term" value="F:transaminase activity"/>
    <property type="evidence" value="ECO:0007669"/>
    <property type="project" value="UniProtKB-KW"/>
</dbReference>
<dbReference type="PANTHER" id="PTHR42778">
    <property type="entry name" value="2-AMINOETHYLPHOSPHONATE--PYRUVATE TRANSAMINASE"/>
    <property type="match status" value="1"/>
</dbReference>
<dbReference type="InterPro" id="IPR000192">
    <property type="entry name" value="Aminotrans_V_dom"/>
</dbReference>
<dbReference type="EMBL" id="CACVAW010000002">
    <property type="protein sequence ID" value="CAA6800428.1"/>
    <property type="molecule type" value="Genomic_DNA"/>
</dbReference>